<comment type="caution">
    <text evidence="1">The sequence shown here is derived from an EMBL/GenBank/DDBJ whole genome shotgun (WGS) entry which is preliminary data.</text>
</comment>
<evidence type="ECO:0000313" key="1">
    <source>
        <dbReference type="EMBL" id="MBE1523920.1"/>
    </source>
</evidence>
<accession>A0ABR9JDQ5</accession>
<organism evidence="1 2">
    <name type="scientific">Nesterenkonia lutea</name>
    <dbReference type="NCBI Taxonomy" id="272919"/>
    <lineage>
        <taxon>Bacteria</taxon>
        <taxon>Bacillati</taxon>
        <taxon>Actinomycetota</taxon>
        <taxon>Actinomycetes</taxon>
        <taxon>Micrococcales</taxon>
        <taxon>Micrococcaceae</taxon>
        <taxon>Nesterenkonia</taxon>
    </lineage>
</organism>
<evidence type="ECO:0000313" key="2">
    <source>
        <dbReference type="Proteomes" id="UP000643525"/>
    </source>
</evidence>
<dbReference type="RefSeq" id="WP_192595003.1">
    <property type="nucleotide sequence ID" value="NZ_BAAALJ010000006.1"/>
</dbReference>
<dbReference type="EMBL" id="JADBED010000001">
    <property type="protein sequence ID" value="MBE1523920.1"/>
    <property type="molecule type" value="Genomic_DNA"/>
</dbReference>
<reference evidence="1 2" key="1">
    <citation type="submission" date="2020-10" db="EMBL/GenBank/DDBJ databases">
        <title>Sequencing the genomes of 1000 actinobacteria strains.</title>
        <authorList>
            <person name="Klenk H.-P."/>
        </authorList>
    </citation>
    <scope>NUCLEOTIDE SEQUENCE [LARGE SCALE GENOMIC DNA]</scope>
    <source>
        <strain evidence="1 2">DSM 15666</strain>
    </source>
</reference>
<protein>
    <submittedName>
        <fullName evidence="1">Uncharacterized protein</fullName>
    </submittedName>
</protein>
<sequence>MAHVLFGAVMFNLAEVTRMVEIARALDPAHTASFFGHEDQYRHLVLEAGFDHHTLGPPWSAAQRRQALRFDQGKTLRTPFSTELVSARVAAERELIRDTGAQAVVIGTNVTSMISARAEDVPLS</sequence>
<dbReference type="Proteomes" id="UP000643525">
    <property type="component" value="Unassembled WGS sequence"/>
</dbReference>
<keyword evidence="2" id="KW-1185">Reference proteome</keyword>
<gene>
    <name evidence="1" type="ORF">H4W27_001038</name>
</gene>
<proteinExistence type="predicted"/>
<name>A0ABR9JDQ5_9MICC</name>